<accession>A0ABS0BZ75</accession>
<organism evidence="2 3">
    <name type="scientific">Thiomicrorhabdus heinhorstiae</name>
    <dbReference type="NCBI Taxonomy" id="2748010"/>
    <lineage>
        <taxon>Bacteria</taxon>
        <taxon>Pseudomonadati</taxon>
        <taxon>Pseudomonadota</taxon>
        <taxon>Gammaproteobacteria</taxon>
        <taxon>Thiotrichales</taxon>
        <taxon>Piscirickettsiaceae</taxon>
        <taxon>Thiomicrorhabdus</taxon>
    </lineage>
</organism>
<keyword evidence="1" id="KW-1133">Transmembrane helix</keyword>
<gene>
    <name evidence="2" type="ORF">H8792_012145</name>
</gene>
<keyword evidence="3" id="KW-1185">Reference proteome</keyword>
<dbReference type="Proteomes" id="UP001193680">
    <property type="component" value="Unassembled WGS sequence"/>
</dbReference>
<sequence length="56" mass="6517">MFRLWILVAILSVASWWLLKLIGRPQAFGWVLLFWIVVFFGSAALLYGVSLWFVSQ</sequence>
<protein>
    <submittedName>
        <fullName evidence="2">Uncharacterized protein</fullName>
    </submittedName>
</protein>
<comment type="caution">
    <text evidence="2">The sequence shown here is derived from an EMBL/GenBank/DDBJ whole genome shotgun (WGS) entry which is preliminary data.</text>
</comment>
<evidence type="ECO:0000313" key="2">
    <source>
        <dbReference type="EMBL" id="MBF6059097.1"/>
    </source>
</evidence>
<name>A0ABS0BZ75_9GAMM</name>
<dbReference type="EMBL" id="JACBGI020000042">
    <property type="protein sequence ID" value="MBF6059097.1"/>
    <property type="molecule type" value="Genomic_DNA"/>
</dbReference>
<feature type="transmembrane region" description="Helical" evidence="1">
    <location>
        <begin position="33"/>
        <end position="54"/>
    </location>
</feature>
<proteinExistence type="predicted"/>
<evidence type="ECO:0000313" key="3">
    <source>
        <dbReference type="Proteomes" id="UP001193680"/>
    </source>
</evidence>
<keyword evidence="1" id="KW-0812">Transmembrane</keyword>
<evidence type="ECO:0000256" key="1">
    <source>
        <dbReference type="SAM" id="Phobius"/>
    </source>
</evidence>
<reference evidence="2 3" key="1">
    <citation type="submission" date="2020-11" db="EMBL/GenBank/DDBJ databases">
        <title>Sulfur oxidizing isolate from Hospital Hole Sinkhole.</title>
        <authorList>
            <person name="Scott K.M."/>
        </authorList>
    </citation>
    <scope>NUCLEOTIDE SEQUENCE [LARGE SCALE GENOMIC DNA]</scope>
    <source>
        <strain evidence="2 3">HH1</strain>
    </source>
</reference>
<dbReference type="RefSeq" id="WP_185979248.1">
    <property type="nucleotide sequence ID" value="NZ_JACBGI020000042.1"/>
</dbReference>
<keyword evidence="1" id="KW-0472">Membrane</keyword>